<dbReference type="Pfam" id="PF00160">
    <property type="entry name" value="Pro_isomerase"/>
    <property type="match status" value="1"/>
</dbReference>
<dbReference type="AlphaFoldDB" id="A7YXX2"/>
<feature type="domain" description="PPIase cyclophilin-type" evidence="4">
    <location>
        <begin position="22"/>
        <end position="171"/>
    </location>
</feature>
<dbReference type="PROSITE" id="PS50072">
    <property type="entry name" value="CSA_PPIASE_2"/>
    <property type="match status" value="1"/>
</dbReference>
<organism evidence="5">
    <name type="scientific">Karlodinium veneficum</name>
    <name type="common">Dinoflagellate</name>
    <name type="synonym">Karlodinium micrum</name>
    <dbReference type="NCBI Taxonomy" id="407301"/>
    <lineage>
        <taxon>Eukaryota</taxon>
        <taxon>Sar</taxon>
        <taxon>Alveolata</taxon>
        <taxon>Dinophyceae</taxon>
        <taxon>Gymnodiniales</taxon>
        <taxon>Kareniaceae</taxon>
        <taxon>Karlodinium</taxon>
    </lineage>
</organism>
<dbReference type="GO" id="GO:0003755">
    <property type="term" value="F:peptidyl-prolyl cis-trans isomerase activity"/>
    <property type="evidence" value="ECO:0007669"/>
    <property type="project" value="InterPro"/>
</dbReference>
<dbReference type="GO" id="GO:0071013">
    <property type="term" value="C:catalytic step 2 spliceosome"/>
    <property type="evidence" value="ECO:0007669"/>
    <property type="project" value="TreeGrafter"/>
</dbReference>
<keyword evidence="2" id="KW-0539">Nucleus</keyword>
<accession>A7YXX2</accession>
<sequence length="194" mass="21945">MFIWVLLHMRIWDTASTNVDCHTTAGDFSISLDRDLSPLGVDRFLELVSDKFFDDQIIYRVIPGFLMQFGVAAVPRQHAKWDRQRFEDEPRKQSFKHGTVSFAGGGRDSRSCHLFIAFSPNGLQLGNAPHETPIGEVTSGIEVLDKIQSNYKAAGYADLTFLQNRIAAKGNSFVEGEYPKLDRFKWCRLAEGEL</sequence>
<dbReference type="Gene3D" id="2.40.100.10">
    <property type="entry name" value="Cyclophilin-like"/>
    <property type="match status" value="1"/>
</dbReference>
<feature type="chain" id="PRO_5002716632" evidence="3">
    <location>
        <begin position="17"/>
        <end position="194"/>
    </location>
</feature>
<evidence type="ECO:0000256" key="2">
    <source>
        <dbReference type="ARBA" id="ARBA00023242"/>
    </source>
</evidence>
<keyword evidence="3" id="KW-0732">Signal</keyword>
<name>A7YXX2_KARVE</name>
<keyword evidence="5" id="KW-0413">Isomerase</keyword>
<reference evidence="5" key="1">
    <citation type="journal article" date="2007" name="Proc. Natl. Acad. Sci. U.S.A.">
        <title>Spliced leader RNA trans-splicing in dinoflagellates.</title>
        <authorList>
            <person name="Zhang H."/>
            <person name="Hou Y."/>
            <person name="Miranda L."/>
            <person name="Campbell D.A."/>
            <person name="Sturm N.R."/>
            <person name="Gaasterland T."/>
            <person name="Lin S."/>
        </authorList>
    </citation>
    <scope>NUCLEOTIDE SEQUENCE</scope>
    <source>
        <strain evidence="5">CCMP1975</strain>
    </source>
</reference>
<evidence type="ECO:0000256" key="3">
    <source>
        <dbReference type="SAM" id="SignalP"/>
    </source>
</evidence>
<dbReference type="InterPro" id="IPR029000">
    <property type="entry name" value="Cyclophilin-like_dom_sf"/>
</dbReference>
<proteinExistence type="evidence at transcript level"/>
<dbReference type="PANTHER" id="PTHR45625:SF6">
    <property type="entry name" value="SPLICEOSOME-ASSOCIATED PROTEIN CWC27 HOMOLOG"/>
    <property type="match status" value="1"/>
</dbReference>
<dbReference type="PANTHER" id="PTHR45625">
    <property type="entry name" value="PEPTIDYL-PROLYL CIS-TRANS ISOMERASE-RELATED"/>
    <property type="match status" value="1"/>
</dbReference>
<comment type="subcellular location">
    <subcellularLocation>
        <location evidence="1">Nucleus</location>
    </subcellularLocation>
</comment>
<dbReference type="InterPro" id="IPR044666">
    <property type="entry name" value="Cyclophilin_A-like"/>
</dbReference>
<evidence type="ECO:0000313" key="5">
    <source>
        <dbReference type="EMBL" id="ABV22251.1"/>
    </source>
</evidence>
<evidence type="ECO:0000259" key="4">
    <source>
        <dbReference type="PROSITE" id="PS50072"/>
    </source>
</evidence>
<evidence type="ECO:0000256" key="1">
    <source>
        <dbReference type="ARBA" id="ARBA00004123"/>
    </source>
</evidence>
<protein>
    <submittedName>
        <fullName evidence="5">Peptidyl-prolyl cis-trans isomerase, cyclophilin type</fullName>
    </submittedName>
</protein>
<dbReference type="SUPFAM" id="SSF50891">
    <property type="entry name" value="Cyclophilin-like"/>
    <property type="match status" value="1"/>
</dbReference>
<feature type="signal peptide" evidence="3">
    <location>
        <begin position="1"/>
        <end position="16"/>
    </location>
</feature>
<dbReference type="InterPro" id="IPR002130">
    <property type="entry name" value="Cyclophilin-type_PPIase_dom"/>
</dbReference>
<dbReference type="EMBL" id="EF134137">
    <property type="protein sequence ID" value="ABV22251.1"/>
    <property type="molecule type" value="mRNA"/>
</dbReference>